<evidence type="ECO:0000313" key="2">
    <source>
        <dbReference type="EMBL" id="EIC02876.1"/>
    </source>
</evidence>
<dbReference type="Proteomes" id="UP000003571">
    <property type="component" value="Unassembled WGS sequence"/>
</dbReference>
<evidence type="ECO:0000259" key="1">
    <source>
        <dbReference type="Pfam" id="PF07669"/>
    </source>
</evidence>
<dbReference type="GO" id="GO:0003676">
    <property type="term" value="F:nucleic acid binding"/>
    <property type="evidence" value="ECO:0007669"/>
    <property type="project" value="InterPro"/>
</dbReference>
<protein>
    <submittedName>
        <fullName evidence="2">Restriction endonuclease related protein</fullName>
    </submittedName>
</protein>
<dbReference type="GO" id="GO:0004519">
    <property type="term" value="F:endonuclease activity"/>
    <property type="evidence" value="ECO:0007669"/>
    <property type="project" value="UniProtKB-KW"/>
</dbReference>
<keyword evidence="2" id="KW-0378">Hydrolase</keyword>
<organism evidence="2 3">
    <name type="scientific">Treponema saccharophilum DSM 2985</name>
    <dbReference type="NCBI Taxonomy" id="907348"/>
    <lineage>
        <taxon>Bacteria</taxon>
        <taxon>Pseudomonadati</taxon>
        <taxon>Spirochaetota</taxon>
        <taxon>Spirochaetia</taxon>
        <taxon>Spirochaetales</taxon>
        <taxon>Treponemataceae</taxon>
        <taxon>Treponema</taxon>
    </lineage>
</organism>
<keyword evidence="2" id="KW-0540">Nuclease</keyword>
<dbReference type="GO" id="GO:0009007">
    <property type="term" value="F:site-specific DNA-methyltransferase (adenine-specific) activity"/>
    <property type="evidence" value="ECO:0007669"/>
    <property type="project" value="UniProtKB-EC"/>
</dbReference>
<dbReference type="InterPro" id="IPR011639">
    <property type="entry name" value="MethylTrfase_TaqI-like_dom"/>
</dbReference>
<dbReference type="OrthoDB" id="9814572at2"/>
<reference evidence="2 3" key="1">
    <citation type="submission" date="2011-09" db="EMBL/GenBank/DDBJ databases">
        <title>The draft genome of Treponema saccharophilum DSM 2985.</title>
        <authorList>
            <consortium name="US DOE Joint Genome Institute (JGI-PGF)"/>
            <person name="Lucas S."/>
            <person name="Copeland A."/>
            <person name="Lapidus A."/>
            <person name="Glavina del Rio T."/>
            <person name="Dalin E."/>
            <person name="Tice H."/>
            <person name="Bruce D."/>
            <person name="Goodwin L."/>
            <person name="Pitluck S."/>
            <person name="Peters L."/>
            <person name="Kyrpides N."/>
            <person name="Mavromatis K."/>
            <person name="Ivanova N."/>
            <person name="Markowitz V."/>
            <person name="Cheng J.-F."/>
            <person name="Hugenholtz P."/>
            <person name="Woyke T."/>
            <person name="Wu D."/>
            <person name="Gronow S."/>
            <person name="Wellnitz S."/>
            <person name="Brambilla E."/>
            <person name="Klenk H.-P."/>
            <person name="Eisen J.A."/>
        </authorList>
    </citation>
    <scope>NUCLEOTIDE SEQUENCE [LARGE SCALE GENOMIC DNA]</scope>
    <source>
        <strain evidence="2 3">DSM 2985</strain>
    </source>
</reference>
<dbReference type="eggNOG" id="COG0286">
    <property type="taxonomic scope" value="Bacteria"/>
</dbReference>
<dbReference type="GO" id="GO:0006304">
    <property type="term" value="P:DNA modification"/>
    <property type="evidence" value="ECO:0007669"/>
    <property type="project" value="InterPro"/>
</dbReference>
<dbReference type="AlphaFoldDB" id="H7EHT6"/>
<proteinExistence type="predicted"/>
<dbReference type="RefSeq" id="WP_002702313.1">
    <property type="nucleotide sequence ID" value="NZ_AGRW01000030.1"/>
</dbReference>
<accession>H7EHT6</accession>
<keyword evidence="3" id="KW-1185">Reference proteome</keyword>
<dbReference type="PROSITE" id="PS00092">
    <property type="entry name" value="N6_MTASE"/>
    <property type="match status" value="1"/>
</dbReference>
<name>H7EHT6_9SPIR</name>
<evidence type="ECO:0000313" key="3">
    <source>
        <dbReference type="Proteomes" id="UP000003571"/>
    </source>
</evidence>
<keyword evidence="2" id="KW-0255">Endonuclease</keyword>
<dbReference type="InterPro" id="IPR002052">
    <property type="entry name" value="DNA_methylase_N6_adenine_CS"/>
</dbReference>
<dbReference type="Pfam" id="PF07669">
    <property type="entry name" value="Eco57I"/>
    <property type="match status" value="1"/>
</dbReference>
<dbReference type="GO" id="GO:0032259">
    <property type="term" value="P:methylation"/>
    <property type="evidence" value="ECO:0007669"/>
    <property type="project" value="InterPro"/>
</dbReference>
<feature type="domain" description="Type II methyltransferase M.TaqI-like" evidence="1">
    <location>
        <begin position="1"/>
        <end position="86"/>
    </location>
</feature>
<dbReference type="EMBL" id="AGRW01000030">
    <property type="protein sequence ID" value="EIC02876.1"/>
    <property type="molecule type" value="Genomic_DNA"/>
</dbReference>
<gene>
    <name evidence="2" type="ORF">TresaDRAFT_2302</name>
</gene>
<dbReference type="PATRIC" id="fig|907348.3.peg.363"/>
<dbReference type="STRING" id="907348.TresaDRAFT_2302"/>
<sequence length="344" mass="39230">MKFDFCIGNPPYNEDFEKSGDNGNFAKPVYNIFMDEVFKIADKVELVHPARFLFNAGSTPKDWNEKMLNDPHFKVLEYEANSTKLFANADIKGGIAVTYRDSSKEFGEIGTFTAFPELNGIVHKSKASSEKESLASIIYTQVRFNLEALFADYPELKTNIGSDGKDRRFRNNAFEKISVFTEQKTEKSDIKVIGILKNKRTWRYINRLYVDIEHENLMKWKTLVPRANGSGALGEVLSTPLIGEPLIGYTQSFIGIGSFETEFEAEAVMSYVKTKFARVLLGVLKVTQDNDRGVWKLIPLQDFTANSDIDWTKSIPEIDKQLYKKYKLSAEEINFIETHVKEMA</sequence>
<comment type="caution">
    <text evidence="2">The sequence shown here is derived from an EMBL/GenBank/DDBJ whole genome shotgun (WGS) entry which is preliminary data.</text>
</comment>